<feature type="region of interest" description="Disordered" evidence="1">
    <location>
        <begin position="107"/>
        <end position="139"/>
    </location>
</feature>
<evidence type="ECO:0000313" key="5">
    <source>
        <dbReference type="Proteomes" id="UP000255389"/>
    </source>
</evidence>
<evidence type="ECO:0000256" key="2">
    <source>
        <dbReference type="SAM" id="Phobius"/>
    </source>
</evidence>
<keyword evidence="2" id="KW-0472">Membrane</keyword>
<protein>
    <submittedName>
        <fullName evidence="4">Lipoprotein LppH</fullName>
    </submittedName>
</protein>
<feature type="region of interest" description="Disordered" evidence="1">
    <location>
        <begin position="1"/>
        <end position="79"/>
    </location>
</feature>
<keyword evidence="2" id="KW-1133">Transmembrane helix</keyword>
<evidence type="ECO:0000259" key="3">
    <source>
        <dbReference type="Pfam" id="PF14032"/>
    </source>
</evidence>
<evidence type="ECO:0000256" key="1">
    <source>
        <dbReference type="SAM" id="MobiDB-lite"/>
    </source>
</evidence>
<reference evidence="4 5" key="1">
    <citation type="submission" date="2018-06" db="EMBL/GenBank/DDBJ databases">
        <authorList>
            <consortium name="Pathogen Informatics"/>
            <person name="Doyle S."/>
        </authorList>
    </citation>
    <scope>NUCLEOTIDE SEQUENCE [LARGE SCALE GENOMIC DNA]</scope>
    <source>
        <strain evidence="4 5">NCTC1542</strain>
    </source>
</reference>
<name>A0A378WF00_MYCFO</name>
<feature type="compositionally biased region" description="Polar residues" evidence="1">
    <location>
        <begin position="15"/>
        <end position="24"/>
    </location>
</feature>
<gene>
    <name evidence="4" type="ORF">NCTC1542_06797</name>
</gene>
<dbReference type="AlphaFoldDB" id="A0A378WF00"/>
<dbReference type="InterPro" id="IPR026954">
    <property type="entry name" value="PknH-like_Extracell"/>
</dbReference>
<dbReference type="Proteomes" id="UP000255389">
    <property type="component" value="Unassembled WGS sequence"/>
</dbReference>
<keyword evidence="4" id="KW-0449">Lipoprotein</keyword>
<proteinExistence type="predicted"/>
<feature type="compositionally biased region" description="Low complexity" evidence="1">
    <location>
        <begin position="38"/>
        <end position="55"/>
    </location>
</feature>
<accession>A0A378WF00</accession>
<feature type="compositionally biased region" description="Basic and acidic residues" evidence="1">
    <location>
        <begin position="1"/>
        <end position="12"/>
    </location>
</feature>
<keyword evidence="2" id="KW-0812">Transmembrane</keyword>
<dbReference type="Pfam" id="PF14032">
    <property type="entry name" value="PknH_C"/>
    <property type="match status" value="1"/>
</dbReference>
<feature type="transmembrane region" description="Helical" evidence="2">
    <location>
        <begin position="82"/>
        <end position="102"/>
    </location>
</feature>
<dbReference type="EMBL" id="UGQY01000006">
    <property type="protein sequence ID" value="SUA31443.1"/>
    <property type="molecule type" value="Genomic_DNA"/>
</dbReference>
<feature type="compositionally biased region" description="Low complexity" evidence="1">
    <location>
        <begin position="111"/>
        <end position="139"/>
    </location>
</feature>
<dbReference type="InterPro" id="IPR038232">
    <property type="entry name" value="PknH-like_Extracell_sf"/>
</dbReference>
<organism evidence="4 5">
    <name type="scientific">Mycolicibacterium fortuitum</name>
    <name type="common">Mycobacterium fortuitum</name>
    <dbReference type="NCBI Taxonomy" id="1766"/>
    <lineage>
        <taxon>Bacteria</taxon>
        <taxon>Bacillati</taxon>
        <taxon>Actinomycetota</taxon>
        <taxon>Actinomycetes</taxon>
        <taxon>Mycobacteriales</taxon>
        <taxon>Mycobacteriaceae</taxon>
        <taxon>Mycolicibacterium</taxon>
    </lineage>
</organism>
<feature type="compositionally biased region" description="Pro residues" evidence="1">
    <location>
        <begin position="56"/>
        <end position="72"/>
    </location>
</feature>
<feature type="domain" description="PknH-like extracellular" evidence="3">
    <location>
        <begin position="142"/>
        <end position="324"/>
    </location>
</feature>
<sequence length="328" mass="33951">MTGRGSYDHSEDSETTLQYGQAFQQHPRWTASPPGNGPSQVPPAQQQTPPWQAPSTPWPPASSPAAPMPGPTPRRHGGGRGAWVGAGLAIILAVAAVAMVVIQTRGDDQSTDTAPAAAPNSTPAGADSQSTTAAPAPAAAVSSADLPGLLPSASELSDLLLLGQLSLVTDAALPYGDTSDQEDCGGVAAPGLHQGYDGSGYTAMRIQDLNDGTPDTFSVSVSQAVATFPDDQKAQDFVRTESERWAQCKYKPVTLRYPGAADKVWQIRNPSFNDGVLTVSMSGFPGGGCQHALTSRRNVAIDVRICTDRGSAQAPQLAAKIAERVPAA</sequence>
<dbReference type="Gene3D" id="3.40.1000.70">
    <property type="entry name" value="PknH-like extracellular domain"/>
    <property type="match status" value="1"/>
</dbReference>
<evidence type="ECO:0000313" key="4">
    <source>
        <dbReference type="EMBL" id="SUA31443.1"/>
    </source>
</evidence>